<sequence length="325" mass="38299">MHSEKEDKVVMFPKWKERLMLQSKQAVKEQRYQDALAIYNKLLDYKTRTHEVYTGKLLCLMELGEMVEAEVLCEQLLATQEEGYSDYIQLYSTLLFQSNQYDKVVELLEDITSEHDLAQQVKEQLMQMYHLSKSLDDDRKMEDSFRLISQFKQAINDRDVWKQWRLIQKWEGLPVEPHLEYLVSILKGEKNPVIKTGIINLLITNNVDKQVEVVKFGKTKPVNPSKLEFISDHEAVRGILLELEYHEQSNPSLLQLIKALLYRFVFVRYPFVPGKEEYPSIAKALTLIGEQQFHLTNLLQEDSHLYEYIKTIMECDQVYLAIIEE</sequence>
<accession>A0A9X3WDZ6</accession>
<dbReference type="AlphaFoldDB" id="A0A9X3WDZ6"/>
<gene>
    <name evidence="1" type="ORF">NC799_02055</name>
</gene>
<reference evidence="1" key="1">
    <citation type="submission" date="2022-06" db="EMBL/GenBank/DDBJ databases">
        <title>Aquibacillus sp. a new bacterium isolated from soil saline samples.</title>
        <authorList>
            <person name="Galisteo C."/>
            <person name="De La Haba R."/>
            <person name="Sanchez-Porro C."/>
            <person name="Ventosa A."/>
        </authorList>
    </citation>
    <scope>NUCLEOTIDE SEQUENCE</scope>
    <source>
        <strain evidence="1">3ASR75-54</strain>
    </source>
</reference>
<comment type="caution">
    <text evidence="1">The sequence shown here is derived from an EMBL/GenBank/DDBJ whole genome shotgun (WGS) entry which is preliminary data.</text>
</comment>
<dbReference type="SUPFAM" id="SSF48452">
    <property type="entry name" value="TPR-like"/>
    <property type="match status" value="1"/>
</dbReference>
<dbReference type="InterPro" id="IPR011990">
    <property type="entry name" value="TPR-like_helical_dom_sf"/>
</dbReference>
<dbReference type="EMBL" id="JAMQKC010000001">
    <property type="protein sequence ID" value="MDC3415694.1"/>
    <property type="molecule type" value="Genomic_DNA"/>
</dbReference>
<dbReference type="Proteomes" id="UP001145069">
    <property type="component" value="Unassembled WGS sequence"/>
</dbReference>
<protein>
    <submittedName>
        <fullName evidence="1">Tetratricopeptide repeat protein</fullName>
    </submittedName>
</protein>
<dbReference type="Gene3D" id="1.25.40.10">
    <property type="entry name" value="Tetratricopeptide repeat domain"/>
    <property type="match status" value="1"/>
</dbReference>
<name>A0A9X3WDZ6_9BACI</name>
<proteinExistence type="predicted"/>
<organism evidence="1 2">
    <name type="scientific">Aquibacillus salsiterrae</name>
    <dbReference type="NCBI Taxonomy" id="2950439"/>
    <lineage>
        <taxon>Bacteria</taxon>
        <taxon>Bacillati</taxon>
        <taxon>Bacillota</taxon>
        <taxon>Bacilli</taxon>
        <taxon>Bacillales</taxon>
        <taxon>Bacillaceae</taxon>
        <taxon>Aquibacillus</taxon>
    </lineage>
</organism>
<dbReference type="SUPFAM" id="SSF116965">
    <property type="entry name" value="Hypothetical protein MPN330"/>
    <property type="match status" value="1"/>
</dbReference>
<evidence type="ECO:0000313" key="1">
    <source>
        <dbReference type="EMBL" id="MDC3415694.1"/>
    </source>
</evidence>
<evidence type="ECO:0000313" key="2">
    <source>
        <dbReference type="Proteomes" id="UP001145069"/>
    </source>
</evidence>
<keyword evidence="2" id="KW-1185">Reference proteome</keyword>